<evidence type="ECO:0000259" key="1">
    <source>
        <dbReference type="Pfam" id="PF05124"/>
    </source>
</evidence>
<dbReference type="Proteomes" id="UP000029980">
    <property type="component" value="Chromosome"/>
</dbReference>
<feature type="domain" description="S-layer protein outer" evidence="1">
    <location>
        <begin position="409"/>
        <end position="479"/>
    </location>
</feature>
<dbReference type="RefSeq" id="WP_050003255.1">
    <property type="nucleotide sequence ID" value="NZ_CP008887.1"/>
</dbReference>
<dbReference type="InterPro" id="IPR006454">
    <property type="entry name" value="S_layer_MJ"/>
</dbReference>
<organism evidence="2 3">
    <name type="scientific">Thermococcus eurythermalis</name>
    <dbReference type="NCBI Taxonomy" id="1505907"/>
    <lineage>
        <taxon>Archaea</taxon>
        <taxon>Methanobacteriati</taxon>
        <taxon>Methanobacteriota</taxon>
        <taxon>Thermococci</taxon>
        <taxon>Thermococcales</taxon>
        <taxon>Thermococcaceae</taxon>
        <taxon>Thermococcus</taxon>
    </lineage>
</organism>
<dbReference type="EMBL" id="CP008887">
    <property type="protein sequence ID" value="AIU70283.1"/>
    <property type="molecule type" value="Genomic_DNA"/>
</dbReference>
<dbReference type="Pfam" id="PF05124">
    <property type="entry name" value="S_layer_C"/>
    <property type="match status" value="1"/>
</dbReference>
<keyword evidence="3" id="KW-1185">Reference proteome</keyword>
<dbReference type="OrthoDB" id="148350at2157"/>
<dbReference type="InterPro" id="IPR022651">
    <property type="entry name" value="S_layer_C"/>
</dbReference>
<dbReference type="HOGENOM" id="CLU_034059_0_0_2"/>
<evidence type="ECO:0000313" key="3">
    <source>
        <dbReference type="Proteomes" id="UP000029980"/>
    </source>
</evidence>
<accession>A0A097QUZ7</accession>
<name>A0A097QUZ7_9EURY</name>
<dbReference type="KEGG" id="teu:TEU_08035"/>
<dbReference type="NCBIfam" id="TIGR01564">
    <property type="entry name" value="S_layer_MJ"/>
    <property type="match status" value="1"/>
</dbReference>
<evidence type="ECO:0000313" key="2">
    <source>
        <dbReference type="EMBL" id="AIU70283.1"/>
    </source>
</evidence>
<gene>
    <name evidence="2" type="ORF">TEU_08035</name>
</gene>
<sequence>MKKVGAFIITLIFLSSLPLGTTQAQEPQVVVEVNPNLELFSVIYILAFNGSDPFIVAPQDYIQDVLTYFAPYKEHEAVKYIREVLDESLQYYSRDSAMMDLGGRLALLDYLPNETNLGDLKPLAEFANESNFMKFYKAHREDYLEYTLRVTPYLENVPELHRKFFGFTYQEYRVELSYSVRIHPHTVLEGKTAYCIGYALPSKYKEPMFQQVTTIFHEFTHPPVEDFLGENFKFFENKSYYLDEVRNQMPVTTSYDYDHFGSFSMYLDEILTESLAEYFALKSGVPEDFVEFRSLQMSTVLYPIQDFLGEYEHFEETRKENETLFDYAPIMAEHMGKWATPENISEYFKMRTPITGGWAADRIKYMGKVIIVYGTQNPDKSGTEYDRETAEEYKRDLEKFFILYHGSDPEIIVKADVNLTENDLKENLILIGGPVANKITRELNDKLPITFVRDENGWSLKRNPGAVKDFHAFLVANGDIMKIPLDSTIPYDGSIGALQTIRNPWNEKNFIIVLAGLTRYGTRNILRNPGFGAGYIIFGNNYTELGFYKQYTR</sequence>
<dbReference type="GeneID" id="25153383"/>
<reference evidence="2 3" key="1">
    <citation type="journal article" date="2015" name="Int. J. Syst. Evol. Microbiol.">
        <title>Thermococcus eurythermalis sp. nov., a conditional piezophilic hyperthermophilic archaeon with a wide temperature range isolated from an oil-immersed chimney in the Guaymas Basin.</title>
        <authorList>
            <person name="Zhao W."/>
            <person name="Zeng X."/>
            <person name="Xiao X."/>
        </authorList>
    </citation>
    <scope>NUCLEOTIDE SEQUENCE [LARGE SCALE GENOMIC DNA]</scope>
    <source>
        <strain evidence="2 3">A501</strain>
    </source>
</reference>
<protein>
    <recommendedName>
        <fullName evidence="1">S-layer protein outer domain-containing protein</fullName>
    </recommendedName>
</protein>
<dbReference type="AlphaFoldDB" id="A0A097QUZ7"/>
<proteinExistence type="predicted"/>